<feature type="domain" description="Exonuclease" evidence="11">
    <location>
        <begin position="120"/>
        <end position="285"/>
    </location>
</feature>
<keyword evidence="4" id="KW-0698">rRNA processing</keyword>
<accession>A0AAW1RF59</accession>
<keyword evidence="8" id="KW-0539">Nucleus</keyword>
<dbReference type="SMART" id="SM00479">
    <property type="entry name" value="EXOIII"/>
    <property type="match status" value="1"/>
</dbReference>
<keyword evidence="7" id="KW-0269">Exonuclease</keyword>
<proteinExistence type="inferred from homology"/>
<evidence type="ECO:0000256" key="3">
    <source>
        <dbReference type="ARBA" id="ARBA00016937"/>
    </source>
</evidence>
<evidence type="ECO:0000256" key="10">
    <source>
        <dbReference type="SAM" id="MobiDB-lite"/>
    </source>
</evidence>
<dbReference type="PANTHER" id="PTHR12801">
    <property type="entry name" value="RNA EXONUCLEASE REXO1 / RECO3 FAMILY MEMBER-RELATED"/>
    <property type="match status" value="1"/>
</dbReference>
<comment type="subcellular location">
    <subcellularLocation>
        <location evidence="1">Nucleus</location>
    </subcellularLocation>
</comment>
<evidence type="ECO:0000256" key="4">
    <source>
        <dbReference type="ARBA" id="ARBA00022552"/>
    </source>
</evidence>
<dbReference type="InterPro" id="IPR013520">
    <property type="entry name" value="Ribonucl_H"/>
</dbReference>
<dbReference type="SUPFAM" id="SSF53098">
    <property type="entry name" value="Ribonuclease H-like"/>
    <property type="match status" value="1"/>
</dbReference>
<dbReference type="GO" id="GO:0005634">
    <property type="term" value="C:nucleus"/>
    <property type="evidence" value="ECO:0007669"/>
    <property type="project" value="UniProtKB-SubCell"/>
</dbReference>
<name>A0AAW1RF59_9CHLO</name>
<dbReference type="AlphaFoldDB" id="A0AAW1RF59"/>
<dbReference type="InterPro" id="IPR047021">
    <property type="entry name" value="REXO1/3/4-like"/>
</dbReference>
<sequence length="326" mass="35422">MKKPNKFKTEEFLSSKQVELSKKPRLSEKEQRLLAQATVQLVEPDGQDLLGAGQAASQTAHNEACGADGTINPNWQALQSKLQVGPRKRQKTEAAAPPGRKAKELLKGPVQLKDSTAVTQVLAVDCEMVGVGPDGARSALARVCIVNNLGTVLLDKHVQPSERVTDFRTKYSGIRPADLKDAESLEDVAAEVAKLVEGRILVGHAITNDLQVLLLGHPRRLIRDTAFYPPLMRKVGPTGRLKPQALRNLAAAQLGLAIQAGEHSPVDDARATLYLYHRHRKDWEHSLQHASKHPPMSAPASTGQPVKSSKQTQGLDMSLALEMADL</sequence>
<comment type="caution">
    <text evidence="12">The sequence shown here is derived from an EMBL/GenBank/DDBJ whole genome shotgun (WGS) entry which is preliminary data.</text>
</comment>
<keyword evidence="6" id="KW-0378">Hydrolase</keyword>
<dbReference type="PANTHER" id="PTHR12801:SF45">
    <property type="entry name" value="RNA EXONUCLEASE 4"/>
    <property type="match status" value="1"/>
</dbReference>
<evidence type="ECO:0000259" key="11">
    <source>
        <dbReference type="SMART" id="SM00479"/>
    </source>
</evidence>
<gene>
    <name evidence="12" type="ORF">WJX74_003703</name>
</gene>
<reference evidence="12 13" key="1">
    <citation type="journal article" date="2024" name="Nat. Commun.">
        <title>Phylogenomics reveals the evolutionary origins of lichenization in chlorophyte algae.</title>
        <authorList>
            <person name="Puginier C."/>
            <person name="Libourel C."/>
            <person name="Otte J."/>
            <person name="Skaloud P."/>
            <person name="Haon M."/>
            <person name="Grisel S."/>
            <person name="Petersen M."/>
            <person name="Berrin J.G."/>
            <person name="Delaux P.M."/>
            <person name="Dal Grande F."/>
            <person name="Keller J."/>
        </authorList>
    </citation>
    <scope>NUCLEOTIDE SEQUENCE [LARGE SCALE GENOMIC DNA]</scope>
    <source>
        <strain evidence="12 13">SAG 2145</strain>
    </source>
</reference>
<feature type="compositionally biased region" description="Polar residues" evidence="10">
    <location>
        <begin position="299"/>
        <end position="315"/>
    </location>
</feature>
<dbReference type="InterPro" id="IPR036397">
    <property type="entry name" value="RNaseH_sf"/>
</dbReference>
<dbReference type="Pfam" id="PF00929">
    <property type="entry name" value="RNase_T"/>
    <property type="match status" value="1"/>
</dbReference>
<feature type="compositionally biased region" description="Basic and acidic residues" evidence="10">
    <location>
        <begin position="7"/>
        <end position="27"/>
    </location>
</feature>
<evidence type="ECO:0000256" key="2">
    <source>
        <dbReference type="ARBA" id="ARBA00010489"/>
    </source>
</evidence>
<dbReference type="GO" id="GO:0003676">
    <property type="term" value="F:nucleic acid binding"/>
    <property type="evidence" value="ECO:0007669"/>
    <property type="project" value="InterPro"/>
</dbReference>
<dbReference type="EMBL" id="JALJOS010000012">
    <property type="protein sequence ID" value="KAK9832228.1"/>
    <property type="molecule type" value="Genomic_DNA"/>
</dbReference>
<evidence type="ECO:0000256" key="5">
    <source>
        <dbReference type="ARBA" id="ARBA00022722"/>
    </source>
</evidence>
<protein>
    <recommendedName>
        <fullName evidence="3">RNA exonuclease 4</fullName>
    </recommendedName>
</protein>
<evidence type="ECO:0000313" key="12">
    <source>
        <dbReference type="EMBL" id="KAK9832228.1"/>
    </source>
</evidence>
<keyword evidence="13" id="KW-1185">Reference proteome</keyword>
<dbReference type="InterPro" id="IPR037431">
    <property type="entry name" value="REX4_DEDDh_dom"/>
</dbReference>
<dbReference type="GO" id="GO:0006364">
    <property type="term" value="P:rRNA processing"/>
    <property type="evidence" value="ECO:0007669"/>
    <property type="project" value="UniProtKB-KW"/>
</dbReference>
<evidence type="ECO:0000256" key="7">
    <source>
        <dbReference type="ARBA" id="ARBA00022839"/>
    </source>
</evidence>
<dbReference type="FunFam" id="3.30.420.10:FF:000007">
    <property type="entry name" value="Interferon-stimulated exonuclease gene 20"/>
    <property type="match status" value="1"/>
</dbReference>
<comment type="similarity">
    <text evidence="2">Belongs to the REXO4 family.</text>
</comment>
<dbReference type="InterPro" id="IPR012337">
    <property type="entry name" value="RNaseH-like_sf"/>
</dbReference>
<feature type="region of interest" description="Disordered" evidence="10">
    <location>
        <begin position="286"/>
        <end position="317"/>
    </location>
</feature>
<evidence type="ECO:0000313" key="13">
    <source>
        <dbReference type="Proteomes" id="UP001438707"/>
    </source>
</evidence>
<feature type="region of interest" description="Disordered" evidence="10">
    <location>
        <begin position="1"/>
        <end position="27"/>
    </location>
</feature>
<keyword evidence="5" id="KW-0540">Nuclease</keyword>
<dbReference type="GO" id="GO:0008408">
    <property type="term" value="F:3'-5' exonuclease activity"/>
    <property type="evidence" value="ECO:0007669"/>
    <property type="project" value="InterPro"/>
</dbReference>
<evidence type="ECO:0000256" key="1">
    <source>
        <dbReference type="ARBA" id="ARBA00004123"/>
    </source>
</evidence>
<evidence type="ECO:0000256" key="6">
    <source>
        <dbReference type="ARBA" id="ARBA00022801"/>
    </source>
</evidence>
<comment type="function">
    <text evidence="9">Exoribonuclease involved in ribosome biosynthesis. Involved in the processing of ITS1, the internal transcribed spacer localized between the 18S and 5.8S rRNAs.</text>
</comment>
<dbReference type="Proteomes" id="UP001438707">
    <property type="component" value="Unassembled WGS sequence"/>
</dbReference>
<evidence type="ECO:0000256" key="8">
    <source>
        <dbReference type="ARBA" id="ARBA00023242"/>
    </source>
</evidence>
<dbReference type="Gene3D" id="3.30.420.10">
    <property type="entry name" value="Ribonuclease H-like superfamily/Ribonuclease H"/>
    <property type="match status" value="1"/>
</dbReference>
<evidence type="ECO:0000256" key="9">
    <source>
        <dbReference type="ARBA" id="ARBA00025599"/>
    </source>
</evidence>
<organism evidence="12 13">
    <name type="scientific">Apatococcus lobatus</name>
    <dbReference type="NCBI Taxonomy" id="904363"/>
    <lineage>
        <taxon>Eukaryota</taxon>
        <taxon>Viridiplantae</taxon>
        <taxon>Chlorophyta</taxon>
        <taxon>core chlorophytes</taxon>
        <taxon>Trebouxiophyceae</taxon>
        <taxon>Chlorellales</taxon>
        <taxon>Chlorellaceae</taxon>
        <taxon>Apatococcus</taxon>
    </lineage>
</organism>
<dbReference type="CDD" id="cd06144">
    <property type="entry name" value="REX4_like"/>
    <property type="match status" value="1"/>
</dbReference>